<sequence length="511" mass="58297">MREHSHSIARIAGPAIVVLVGAILRLAYIAERPIWFDEAFTWKLTNDFGWSEMLTRAAGDVHPPLYYMLSRAFQGLIGDSLFSLRYPSFLFGTATIGSLIWLSKKTSMNHPIADRMPLILWPGILLALLAVHVRWSQEARMYALMVMLSVASTHCLWNFIRSDGDRRVSATGFMIASVLLIYTHNFGGIFFASQLGYLFYRLRQDAGQESCVSLRWIGLFAAIPTLAYLPWLPSLLHQIGQVRNEYWIPPLTFERVSLLFSELILSEEYNATTPLIFRVLLSLLFFASLGYAIIRGSEFDRYLVAMILGPYFIAIAISLVLTPILWPRYLLASFALYPIVLVSVLYRLVEAKAANRVMLLVALGLLVVLSRRSLDFQWRRGMQPVAASIIEHSKPSHPVVVARSYLLFETEHWLRNQTPKRRVFVLDNGEAVRFDGGLPLLRDSDVISPETLRERTERAWLIDSTAWNAPLLDSPPLGWRFTRHPAIEGWSPYSAWGRVRCWEIVREHSSK</sequence>
<dbReference type="GO" id="GO:0005886">
    <property type="term" value="C:plasma membrane"/>
    <property type="evidence" value="ECO:0007669"/>
    <property type="project" value="UniProtKB-SubCell"/>
</dbReference>
<evidence type="ECO:0000256" key="6">
    <source>
        <dbReference type="ARBA" id="ARBA00022989"/>
    </source>
</evidence>
<dbReference type="Proteomes" id="UP000318538">
    <property type="component" value="Chromosome"/>
</dbReference>
<feature type="transmembrane region" description="Helical" evidence="8">
    <location>
        <begin position="302"/>
        <end position="322"/>
    </location>
</feature>
<dbReference type="GO" id="GO:0009103">
    <property type="term" value="P:lipopolysaccharide biosynthetic process"/>
    <property type="evidence" value="ECO:0007669"/>
    <property type="project" value="TreeGrafter"/>
</dbReference>
<evidence type="ECO:0000313" key="10">
    <source>
        <dbReference type="Proteomes" id="UP000318538"/>
    </source>
</evidence>
<evidence type="ECO:0000256" key="8">
    <source>
        <dbReference type="SAM" id="Phobius"/>
    </source>
</evidence>
<evidence type="ECO:0000256" key="1">
    <source>
        <dbReference type="ARBA" id="ARBA00004651"/>
    </source>
</evidence>
<dbReference type="KEGG" id="rlc:K227x_58480"/>
<proteinExistence type="predicted"/>
<dbReference type="EMBL" id="CP036525">
    <property type="protein sequence ID" value="QDT07421.1"/>
    <property type="molecule type" value="Genomic_DNA"/>
</dbReference>
<dbReference type="PANTHER" id="PTHR33908">
    <property type="entry name" value="MANNOSYLTRANSFERASE YKCB-RELATED"/>
    <property type="match status" value="1"/>
</dbReference>
<dbReference type="InterPro" id="IPR050297">
    <property type="entry name" value="LipidA_mod_glycosyltrf_83"/>
</dbReference>
<evidence type="ECO:0000256" key="2">
    <source>
        <dbReference type="ARBA" id="ARBA00022475"/>
    </source>
</evidence>
<dbReference type="RefSeq" id="WP_145175359.1">
    <property type="nucleotide sequence ID" value="NZ_CP036525.1"/>
</dbReference>
<accession>A0A517NJW4</accession>
<dbReference type="GO" id="GO:0010041">
    <property type="term" value="P:response to iron(III) ion"/>
    <property type="evidence" value="ECO:0007669"/>
    <property type="project" value="TreeGrafter"/>
</dbReference>
<dbReference type="AlphaFoldDB" id="A0A517NJW4"/>
<name>A0A517NJW4_9BACT</name>
<organism evidence="9 10">
    <name type="scientific">Rubripirellula lacrimiformis</name>
    <dbReference type="NCBI Taxonomy" id="1930273"/>
    <lineage>
        <taxon>Bacteria</taxon>
        <taxon>Pseudomonadati</taxon>
        <taxon>Planctomycetota</taxon>
        <taxon>Planctomycetia</taxon>
        <taxon>Pirellulales</taxon>
        <taxon>Pirellulaceae</taxon>
        <taxon>Rubripirellula</taxon>
    </lineage>
</organism>
<feature type="transmembrane region" description="Helical" evidence="8">
    <location>
        <begin position="213"/>
        <end position="231"/>
    </location>
</feature>
<keyword evidence="4" id="KW-0808">Transferase</keyword>
<feature type="transmembrane region" description="Helical" evidence="8">
    <location>
        <begin position="116"/>
        <end position="135"/>
    </location>
</feature>
<reference evidence="9 10" key="1">
    <citation type="submission" date="2019-02" db="EMBL/GenBank/DDBJ databases">
        <title>Deep-cultivation of Planctomycetes and their phenomic and genomic characterization uncovers novel biology.</title>
        <authorList>
            <person name="Wiegand S."/>
            <person name="Jogler M."/>
            <person name="Boedeker C."/>
            <person name="Pinto D."/>
            <person name="Vollmers J."/>
            <person name="Rivas-Marin E."/>
            <person name="Kohn T."/>
            <person name="Peeters S.H."/>
            <person name="Heuer A."/>
            <person name="Rast P."/>
            <person name="Oberbeckmann S."/>
            <person name="Bunk B."/>
            <person name="Jeske O."/>
            <person name="Meyerdierks A."/>
            <person name="Storesund J.E."/>
            <person name="Kallscheuer N."/>
            <person name="Luecker S."/>
            <person name="Lage O.M."/>
            <person name="Pohl T."/>
            <person name="Merkel B.J."/>
            <person name="Hornburger P."/>
            <person name="Mueller R.-W."/>
            <person name="Bruemmer F."/>
            <person name="Labrenz M."/>
            <person name="Spormann A.M."/>
            <person name="Op den Camp H."/>
            <person name="Overmann J."/>
            <person name="Amann R."/>
            <person name="Jetten M.S.M."/>
            <person name="Mascher T."/>
            <person name="Medema M.H."/>
            <person name="Devos D.P."/>
            <person name="Kaster A.-K."/>
            <person name="Ovreas L."/>
            <person name="Rohde M."/>
            <person name="Galperin M.Y."/>
            <person name="Jogler C."/>
        </authorList>
    </citation>
    <scope>NUCLEOTIDE SEQUENCE [LARGE SCALE GENOMIC DNA]</scope>
    <source>
        <strain evidence="9 10">K22_7</strain>
    </source>
</reference>
<gene>
    <name evidence="9" type="ORF">K227x_58480</name>
</gene>
<feature type="transmembrane region" description="Helical" evidence="8">
    <location>
        <begin position="329"/>
        <end position="347"/>
    </location>
</feature>
<feature type="transmembrane region" description="Helical" evidence="8">
    <location>
        <begin position="86"/>
        <end position="104"/>
    </location>
</feature>
<keyword evidence="2" id="KW-1003">Cell membrane</keyword>
<dbReference type="OrthoDB" id="287608at2"/>
<keyword evidence="5 8" id="KW-0812">Transmembrane</keyword>
<keyword evidence="6 8" id="KW-1133">Transmembrane helix</keyword>
<dbReference type="PANTHER" id="PTHR33908:SF3">
    <property type="entry name" value="UNDECAPRENYL PHOSPHATE-ALPHA-4-AMINO-4-DEOXY-L-ARABINOSE ARABINOSYL TRANSFERASE"/>
    <property type="match status" value="1"/>
</dbReference>
<comment type="subcellular location">
    <subcellularLocation>
        <location evidence="1">Cell membrane</location>
        <topology evidence="1">Multi-pass membrane protein</topology>
    </subcellularLocation>
</comment>
<protein>
    <submittedName>
        <fullName evidence="9">Uncharacterized protein</fullName>
    </submittedName>
</protein>
<keyword evidence="3" id="KW-0328">Glycosyltransferase</keyword>
<feature type="transmembrane region" description="Helical" evidence="8">
    <location>
        <begin position="141"/>
        <end position="160"/>
    </location>
</feature>
<feature type="transmembrane region" description="Helical" evidence="8">
    <location>
        <begin position="353"/>
        <end position="370"/>
    </location>
</feature>
<feature type="transmembrane region" description="Helical" evidence="8">
    <location>
        <begin position="172"/>
        <end position="193"/>
    </location>
</feature>
<evidence type="ECO:0000256" key="7">
    <source>
        <dbReference type="ARBA" id="ARBA00023136"/>
    </source>
</evidence>
<evidence type="ECO:0000313" key="9">
    <source>
        <dbReference type="EMBL" id="QDT07421.1"/>
    </source>
</evidence>
<feature type="transmembrane region" description="Helical" evidence="8">
    <location>
        <begin position="275"/>
        <end position="296"/>
    </location>
</feature>
<evidence type="ECO:0000256" key="3">
    <source>
        <dbReference type="ARBA" id="ARBA00022676"/>
    </source>
</evidence>
<keyword evidence="7 8" id="KW-0472">Membrane</keyword>
<feature type="transmembrane region" description="Helical" evidence="8">
    <location>
        <begin position="12"/>
        <end position="30"/>
    </location>
</feature>
<evidence type="ECO:0000256" key="5">
    <source>
        <dbReference type="ARBA" id="ARBA00022692"/>
    </source>
</evidence>
<dbReference type="GO" id="GO:0016763">
    <property type="term" value="F:pentosyltransferase activity"/>
    <property type="evidence" value="ECO:0007669"/>
    <property type="project" value="TreeGrafter"/>
</dbReference>
<evidence type="ECO:0000256" key="4">
    <source>
        <dbReference type="ARBA" id="ARBA00022679"/>
    </source>
</evidence>
<keyword evidence="10" id="KW-1185">Reference proteome</keyword>